<feature type="transmembrane region" description="Helical" evidence="8">
    <location>
        <begin position="39"/>
        <end position="59"/>
    </location>
</feature>
<dbReference type="eggNOG" id="COG1457">
    <property type="taxonomic scope" value="Bacteria"/>
</dbReference>
<accession>F8IKT4</accession>
<dbReference type="InterPro" id="IPR001248">
    <property type="entry name" value="Pur-cyt_permease"/>
</dbReference>
<dbReference type="Proteomes" id="UP000000292">
    <property type="component" value="Chromosome"/>
</dbReference>
<feature type="transmembrane region" description="Helical" evidence="8">
    <location>
        <begin position="71"/>
        <end position="92"/>
    </location>
</feature>
<feature type="transmembrane region" description="Helical" evidence="8">
    <location>
        <begin position="150"/>
        <end position="170"/>
    </location>
</feature>
<sequence length="490" mass="52777">MATADELRHTAQVDEAFRLETEGNGIIAEHRRHGMPRELFYVWFAAVLTFTGVVTGQLFTGVFGLNVWESLLIVLLCSISFAALGLYVATGPRAGTVTLTISRAAFGVHGGKIPAFFSWFTAVGWESVTMVLTVWAMLSLAQYVGLPSTGVGPTLVALVITLFLTYLVPILGHATLVVMQRVLAIVLAACTVLVLFAVLPDVKWNFNPPASALAAHGVFPTFLLALSVGLASTFYGWANFAADYSRYLPKETKTSRMVWATFLGGGLANFIMMGLGVVLGTVISAKAFSANPVMAIAKAIPEWAAIPFLIVVVLGDICANYLNAYSSGMSFLSMGIRLKRHFAVALDGAICTAIGIYALFFSNNFVDFFENFLDLMITVMGPWAAIYIVHHFAVRGRYAADDLVDASPTSAYWYNGGFNWRAIVAFVVGAVATFLSVNSALWQSPLTNAWFGGADVSAYAAPIVTGLVYLLLIAPRRERVKAPKAEVKAS</sequence>
<dbReference type="GO" id="GO:0022857">
    <property type="term" value="F:transmembrane transporter activity"/>
    <property type="evidence" value="ECO:0007669"/>
    <property type="project" value="InterPro"/>
</dbReference>
<dbReference type="RefSeq" id="WP_014465671.1">
    <property type="nucleotide sequence ID" value="NC_017167.1"/>
</dbReference>
<dbReference type="STRING" id="1048834.TC41_2961"/>
<dbReference type="EMBL" id="CP002902">
    <property type="protein sequence ID" value="AEJ44850.1"/>
    <property type="molecule type" value="Genomic_DNA"/>
</dbReference>
<feature type="transmembrane region" description="Helical" evidence="8">
    <location>
        <begin position="303"/>
        <end position="322"/>
    </location>
</feature>
<proteinExistence type="inferred from homology"/>
<dbReference type="PANTHER" id="PTHR31806">
    <property type="entry name" value="PURINE-CYTOSINE PERMEASE FCY2-RELATED"/>
    <property type="match status" value="1"/>
</dbReference>
<feature type="transmembrane region" description="Helical" evidence="8">
    <location>
        <begin position="219"/>
        <end position="238"/>
    </location>
</feature>
<dbReference type="HOGENOM" id="CLU_026016_3_2_9"/>
<keyword evidence="4 8" id="KW-0812">Transmembrane</keyword>
<dbReference type="PANTHER" id="PTHR31806:SF1">
    <property type="entry name" value="PURINE-CYTOSINE PERMEASE FCY2-RELATED"/>
    <property type="match status" value="1"/>
</dbReference>
<gene>
    <name evidence="9" type="ordered locus">TC41_2961</name>
</gene>
<dbReference type="TCDB" id="2.A.39.1.4">
    <property type="family name" value="the nucleobase:cation symporter-1 (ncs1) family"/>
</dbReference>
<feature type="transmembrane region" description="Helical" evidence="8">
    <location>
        <begin position="113"/>
        <end position="138"/>
    </location>
</feature>
<evidence type="ECO:0000256" key="7">
    <source>
        <dbReference type="PIRNR" id="PIRNR002744"/>
    </source>
</evidence>
<evidence type="ECO:0000313" key="9">
    <source>
        <dbReference type="EMBL" id="AEJ44850.1"/>
    </source>
</evidence>
<comment type="subcellular location">
    <subcellularLocation>
        <location evidence="1">Membrane</location>
        <topology evidence="1">Multi-pass membrane protein</topology>
    </subcellularLocation>
</comment>
<dbReference type="GO" id="GO:0005886">
    <property type="term" value="C:plasma membrane"/>
    <property type="evidence" value="ECO:0007669"/>
    <property type="project" value="TreeGrafter"/>
</dbReference>
<feature type="transmembrane region" description="Helical" evidence="8">
    <location>
        <begin position="456"/>
        <end position="474"/>
    </location>
</feature>
<dbReference type="Gene3D" id="1.10.4160.10">
    <property type="entry name" value="Hydantoin permease"/>
    <property type="match status" value="1"/>
</dbReference>
<evidence type="ECO:0000256" key="3">
    <source>
        <dbReference type="ARBA" id="ARBA00022448"/>
    </source>
</evidence>
<feature type="transmembrane region" description="Helical" evidence="8">
    <location>
        <begin position="182"/>
        <end position="199"/>
    </location>
</feature>
<feature type="transmembrane region" description="Helical" evidence="8">
    <location>
        <begin position="372"/>
        <end position="389"/>
    </location>
</feature>
<dbReference type="KEGG" id="aad:TC41_2961"/>
<feature type="transmembrane region" description="Helical" evidence="8">
    <location>
        <begin position="342"/>
        <end position="360"/>
    </location>
</feature>
<dbReference type="PIRSF" id="PIRSF002744">
    <property type="entry name" value="Pur-cyt_permease"/>
    <property type="match status" value="1"/>
</dbReference>
<keyword evidence="6 7" id="KW-0472">Membrane</keyword>
<dbReference type="Pfam" id="PF02133">
    <property type="entry name" value="Transp_cyt_pur"/>
    <property type="match status" value="1"/>
</dbReference>
<evidence type="ECO:0000256" key="2">
    <source>
        <dbReference type="ARBA" id="ARBA00008974"/>
    </source>
</evidence>
<dbReference type="InterPro" id="IPR026030">
    <property type="entry name" value="Pur-cyt_permease_Fcy2/21/22"/>
</dbReference>
<evidence type="ECO:0000256" key="5">
    <source>
        <dbReference type="ARBA" id="ARBA00022989"/>
    </source>
</evidence>
<evidence type="ECO:0000256" key="4">
    <source>
        <dbReference type="ARBA" id="ARBA00022692"/>
    </source>
</evidence>
<keyword evidence="3 7" id="KW-0813">Transport</keyword>
<keyword evidence="5 8" id="KW-1133">Transmembrane helix</keyword>
<dbReference type="PATRIC" id="fig|1048834.4.peg.2813"/>
<comment type="similarity">
    <text evidence="2 7">Belongs to the purine-cytosine permease (2.A.39) family.</text>
</comment>
<reference evidence="9 10" key="1">
    <citation type="journal article" date="2011" name="J. Bacteriol.">
        <title>Complete Genome Sequence of Alicyclobacillus acidocaldarius Strain Tc-4-1.</title>
        <authorList>
            <person name="Chen Y."/>
            <person name="He Y."/>
            <person name="Zhang B."/>
            <person name="Yang J."/>
            <person name="Li W."/>
            <person name="Dong Z."/>
            <person name="Hu S."/>
        </authorList>
    </citation>
    <scope>NUCLEOTIDE SEQUENCE [LARGE SCALE GENOMIC DNA]</scope>
    <source>
        <strain evidence="9 10">Tc-4-1</strain>
    </source>
</reference>
<evidence type="ECO:0000256" key="6">
    <source>
        <dbReference type="ARBA" id="ARBA00023136"/>
    </source>
</evidence>
<evidence type="ECO:0000256" key="8">
    <source>
        <dbReference type="SAM" id="Phobius"/>
    </source>
</evidence>
<protein>
    <submittedName>
        <fullName evidence="9">Permease for cytosine/purines uracil thiamine allantoin</fullName>
    </submittedName>
</protein>
<feature type="transmembrane region" description="Helical" evidence="8">
    <location>
        <begin position="422"/>
        <end position="444"/>
    </location>
</feature>
<evidence type="ECO:0000256" key="1">
    <source>
        <dbReference type="ARBA" id="ARBA00004141"/>
    </source>
</evidence>
<dbReference type="OrthoDB" id="9809167at2"/>
<dbReference type="AlphaFoldDB" id="F8IKT4"/>
<evidence type="ECO:0000313" key="10">
    <source>
        <dbReference type="Proteomes" id="UP000000292"/>
    </source>
</evidence>
<organism evidence="9 10">
    <name type="scientific">Alicyclobacillus acidocaldarius (strain Tc-4-1)</name>
    <name type="common">Bacillus acidocaldarius</name>
    <dbReference type="NCBI Taxonomy" id="1048834"/>
    <lineage>
        <taxon>Bacteria</taxon>
        <taxon>Bacillati</taxon>
        <taxon>Bacillota</taxon>
        <taxon>Bacilli</taxon>
        <taxon>Bacillales</taxon>
        <taxon>Alicyclobacillaceae</taxon>
        <taxon>Alicyclobacillus</taxon>
    </lineage>
</organism>
<name>F8IKT4_ALIAT</name>
<reference evidence="10" key="2">
    <citation type="submission" date="2011-06" db="EMBL/GenBank/DDBJ databases">
        <title>The complete genome sequence of Alicyclobacillus acidocaldarius sp. Tc-4-1.</title>
        <authorList>
            <person name="Chen Y."/>
            <person name="He Y."/>
            <person name="Dong Z."/>
            <person name="Hu S."/>
        </authorList>
    </citation>
    <scope>NUCLEOTIDE SEQUENCE [LARGE SCALE GENOMIC DNA]</scope>
    <source>
        <strain evidence="10">Tc-4-1</strain>
    </source>
</reference>
<feature type="transmembrane region" description="Helical" evidence="8">
    <location>
        <begin position="258"/>
        <end position="283"/>
    </location>
</feature>